<keyword evidence="2" id="KW-0808">Transferase</keyword>
<dbReference type="Gene3D" id="3.40.50.150">
    <property type="entry name" value="Vaccinia Virus protein VP39"/>
    <property type="match status" value="1"/>
</dbReference>
<comment type="caution">
    <text evidence="2">The sequence shown here is derived from an EMBL/GenBank/DDBJ whole genome shotgun (WGS) entry which is preliminary data.</text>
</comment>
<dbReference type="Pfam" id="PF13489">
    <property type="entry name" value="Methyltransf_23"/>
    <property type="match status" value="1"/>
</dbReference>
<protein>
    <submittedName>
        <fullName evidence="2">SAM-dependent methyltransferase</fullName>
    </submittedName>
</protein>
<organism evidence="2 3">
    <name type="scientific">Arthrobacter russicus</name>
    <dbReference type="NCBI Taxonomy" id="172040"/>
    <lineage>
        <taxon>Bacteria</taxon>
        <taxon>Bacillati</taxon>
        <taxon>Actinomycetota</taxon>
        <taxon>Actinomycetes</taxon>
        <taxon>Micrococcales</taxon>
        <taxon>Micrococcaceae</taxon>
        <taxon>Arthrobacter</taxon>
    </lineage>
</organism>
<evidence type="ECO:0000313" key="2">
    <source>
        <dbReference type="EMBL" id="MDR6270753.1"/>
    </source>
</evidence>
<dbReference type="RefSeq" id="WP_309800025.1">
    <property type="nucleotide sequence ID" value="NZ_BAAAHY010000004.1"/>
</dbReference>
<name>A0ABU1JEA1_9MICC</name>
<keyword evidence="3" id="KW-1185">Reference proteome</keyword>
<evidence type="ECO:0000313" key="3">
    <source>
        <dbReference type="Proteomes" id="UP001185069"/>
    </source>
</evidence>
<evidence type="ECO:0000256" key="1">
    <source>
        <dbReference type="SAM" id="MobiDB-lite"/>
    </source>
</evidence>
<reference evidence="2 3" key="1">
    <citation type="submission" date="2023-07" db="EMBL/GenBank/DDBJ databases">
        <title>Sequencing the genomes of 1000 actinobacteria strains.</title>
        <authorList>
            <person name="Klenk H.-P."/>
        </authorList>
    </citation>
    <scope>NUCLEOTIDE SEQUENCE [LARGE SCALE GENOMIC DNA]</scope>
    <source>
        <strain evidence="2 3">DSM 14555</strain>
    </source>
</reference>
<gene>
    <name evidence="2" type="ORF">JOE69_002991</name>
</gene>
<dbReference type="SUPFAM" id="SSF53335">
    <property type="entry name" value="S-adenosyl-L-methionine-dependent methyltransferases"/>
    <property type="match status" value="1"/>
</dbReference>
<dbReference type="Proteomes" id="UP001185069">
    <property type="component" value="Unassembled WGS sequence"/>
</dbReference>
<keyword evidence="2" id="KW-0489">Methyltransferase</keyword>
<feature type="region of interest" description="Disordered" evidence="1">
    <location>
        <begin position="1"/>
        <end position="21"/>
    </location>
</feature>
<accession>A0ABU1JEA1</accession>
<dbReference type="InterPro" id="IPR029063">
    <property type="entry name" value="SAM-dependent_MTases_sf"/>
</dbReference>
<dbReference type="GO" id="GO:0032259">
    <property type="term" value="P:methylation"/>
    <property type="evidence" value="ECO:0007669"/>
    <property type="project" value="UniProtKB-KW"/>
</dbReference>
<dbReference type="CDD" id="cd02440">
    <property type="entry name" value="AdoMet_MTases"/>
    <property type="match status" value="1"/>
</dbReference>
<dbReference type="EMBL" id="JAVDQF010000001">
    <property type="protein sequence ID" value="MDR6270753.1"/>
    <property type="molecule type" value="Genomic_DNA"/>
</dbReference>
<sequence length="228" mass="24038">MSAELVSSRLSPGSRHTFGRGSAEPYARALAVGQGKLSVLDVSGAVPAVHYRVQDWLVRANDFERSLLRGARGPVLDIGCGPGRMLVAAEDLGLAAYGVDSNPLAAARARSQGATVFEQSIFDPLPGDFQTLLLLDGNIGIGGDPQALLGQLLSIAAPGARLIVETDPLKRLEARYQAILVDSAGRSSETFDWARLGSEPLHRYAADAGWTLLGSVEHGGRRVSLLGN</sequence>
<dbReference type="GO" id="GO:0008168">
    <property type="term" value="F:methyltransferase activity"/>
    <property type="evidence" value="ECO:0007669"/>
    <property type="project" value="UniProtKB-KW"/>
</dbReference>
<proteinExistence type="predicted"/>